<dbReference type="PANTHER" id="PTHR43399">
    <property type="entry name" value="SUBTILISIN-RELATED"/>
    <property type="match status" value="1"/>
</dbReference>
<proteinExistence type="inferred from homology"/>
<evidence type="ECO:0000313" key="10">
    <source>
        <dbReference type="Proteomes" id="UP001597343"/>
    </source>
</evidence>
<feature type="active site" description="Charge relay system" evidence="5">
    <location>
        <position position="146"/>
    </location>
</feature>
<dbReference type="InterPro" id="IPR015500">
    <property type="entry name" value="Peptidase_S8_subtilisin-rel"/>
</dbReference>
<dbReference type="Gene3D" id="3.40.50.200">
    <property type="entry name" value="Peptidase S8/S53 domain"/>
    <property type="match status" value="1"/>
</dbReference>
<organism evidence="9 10">
    <name type="scientific">Tumebacillus lipolyticus</name>
    <dbReference type="NCBI Taxonomy" id="1280370"/>
    <lineage>
        <taxon>Bacteria</taxon>
        <taxon>Bacillati</taxon>
        <taxon>Bacillota</taxon>
        <taxon>Bacilli</taxon>
        <taxon>Bacillales</taxon>
        <taxon>Alicyclobacillaceae</taxon>
        <taxon>Tumebacillus</taxon>
    </lineage>
</organism>
<dbReference type="InterPro" id="IPR051048">
    <property type="entry name" value="Peptidase_S8/S53_subtilisin"/>
</dbReference>
<keyword evidence="6" id="KW-0732">Signal</keyword>
<feature type="domain" description="Peptidase S8/S53" evidence="7">
    <location>
        <begin position="139"/>
        <end position="366"/>
    </location>
</feature>
<sequence>MAKVKKIAGAILAVALGVALLPSAGVTAEKSEATVSPSTDQIIVKMKPSKVDQTATVAAKSGATVKKSIDSDLKVLKVSDGNVGDVLAKLKADPNVEYAELDPIMTISLTPNDPSYSSQYHLTKIQAPAAWDITTGSTSTKIAIIDTGVDLTHPDLSAKIIPGYDFANGDSVAQDDHGHGTQVAGVAAASTNNYQEGAGVDWQARIMPIKVVNAGTPGYTSDVILGVKWAAANGAHIILMSLDSSLYNAVLQTEINNAWAAGAVIVAPAGNSGNTVRRYPAGYNNVVAVAWTDSADNKSSYSTYGSWVHVAAPGTSIRSTRLGGGMSNWSGTSMAASVVAGLAGLVRANNPSLSNAGIVNKIFTGADPITGTGVWWRYGRVNALNSL</sequence>
<dbReference type="PRINTS" id="PR00723">
    <property type="entry name" value="SUBTILISIN"/>
</dbReference>
<keyword evidence="10" id="KW-1185">Reference proteome</keyword>
<comment type="caution">
    <text evidence="9">The sequence shown here is derived from an EMBL/GenBank/DDBJ whole genome shotgun (WGS) entry which is preliminary data.</text>
</comment>
<dbReference type="PROSITE" id="PS51892">
    <property type="entry name" value="SUBTILASE"/>
    <property type="match status" value="1"/>
</dbReference>
<feature type="active site" description="Charge relay system" evidence="5">
    <location>
        <position position="179"/>
    </location>
</feature>
<dbReference type="SUPFAM" id="SSF52743">
    <property type="entry name" value="Subtilisin-like"/>
    <property type="match status" value="1"/>
</dbReference>
<dbReference type="Pfam" id="PF22148">
    <property type="entry name" value="Fervidolysin_NPro-like"/>
    <property type="match status" value="1"/>
</dbReference>
<dbReference type="Pfam" id="PF00082">
    <property type="entry name" value="Peptidase_S8"/>
    <property type="match status" value="1"/>
</dbReference>
<feature type="signal peptide" evidence="6">
    <location>
        <begin position="1"/>
        <end position="24"/>
    </location>
</feature>
<name>A0ABW4ZUJ5_9BACL</name>
<comment type="similarity">
    <text evidence="1 5">Belongs to the peptidase S8 family.</text>
</comment>
<evidence type="ECO:0000256" key="6">
    <source>
        <dbReference type="SAM" id="SignalP"/>
    </source>
</evidence>
<feature type="domain" description="Fervidolysin-like N-terminal prodomain" evidence="8">
    <location>
        <begin position="27"/>
        <end position="101"/>
    </location>
</feature>
<evidence type="ECO:0000259" key="7">
    <source>
        <dbReference type="Pfam" id="PF00082"/>
    </source>
</evidence>
<accession>A0ABW4ZUJ5</accession>
<protein>
    <submittedName>
        <fullName evidence="9">S8 family serine peptidase</fullName>
    </submittedName>
</protein>
<keyword evidence="2 5" id="KW-0645">Protease</keyword>
<evidence type="ECO:0000256" key="4">
    <source>
        <dbReference type="ARBA" id="ARBA00022825"/>
    </source>
</evidence>
<evidence type="ECO:0000256" key="3">
    <source>
        <dbReference type="ARBA" id="ARBA00022801"/>
    </source>
</evidence>
<dbReference type="Proteomes" id="UP001597343">
    <property type="component" value="Unassembled WGS sequence"/>
</dbReference>
<dbReference type="InterPro" id="IPR000209">
    <property type="entry name" value="Peptidase_S8/S53_dom"/>
</dbReference>
<dbReference type="InterPro" id="IPR023827">
    <property type="entry name" value="Peptidase_S8_Asp-AS"/>
</dbReference>
<evidence type="ECO:0000256" key="1">
    <source>
        <dbReference type="ARBA" id="ARBA00011073"/>
    </source>
</evidence>
<dbReference type="InterPro" id="IPR054399">
    <property type="entry name" value="Fervidolysin-like_N_prodom"/>
</dbReference>
<feature type="active site" description="Charge relay system" evidence="5">
    <location>
        <position position="333"/>
    </location>
</feature>
<dbReference type="InterPro" id="IPR036852">
    <property type="entry name" value="Peptidase_S8/S53_dom_sf"/>
</dbReference>
<evidence type="ECO:0000256" key="5">
    <source>
        <dbReference type="PROSITE-ProRule" id="PRU01240"/>
    </source>
</evidence>
<gene>
    <name evidence="9" type="ORF">ACFSOY_06810</name>
</gene>
<dbReference type="PROSITE" id="PS00136">
    <property type="entry name" value="SUBTILASE_ASP"/>
    <property type="match status" value="1"/>
</dbReference>
<feature type="chain" id="PRO_5046676265" evidence="6">
    <location>
        <begin position="25"/>
        <end position="387"/>
    </location>
</feature>
<dbReference type="PROSITE" id="PS00137">
    <property type="entry name" value="SUBTILASE_HIS"/>
    <property type="match status" value="1"/>
</dbReference>
<keyword evidence="4 5" id="KW-0720">Serine protease</keyword>
<evidence type="ECO:0000259" key="8">
    <source>
        <dbReference type="Pfam" id="PF22148"/>
    </source>
</evidence>
<reference evidence="10" key="1">
    <citation type="journal article" date="2019" name="Int. J. Syst. Evol. Microbiol.">
        <title>The Global Catalogue of Microorganisms (GCM) 10K type strain sequencing project: providing services to taxonomists for standard genome sequencing and annotation.</title>
        <authorList>
            <consortium name="The Broad Institute Genomics Platform"/>
            <consortium name="The Broad Institute Genome Sequencing Center for Infectious Disease"/>
            <person name="Wu L."/>
            <person name="Ma J."/>
        </authorList>
    </citation>
    <scope>NUCLEOTIDE SEQUENCE [LARGE SCALE GENOMIC DNA]</scope>
    <source>
        <strain evidence="10">CGMCC 1.13574</strain>
    </source>
</reference>
<keyword evidence="3 5" id="KW-0378">Hydrolase</keyword>
<dbReference type="RefSeq" id="WP_386045058.1">
    <property type="nucleotide sequence ID" value="NZ_JBHUIO010000005.1"/>
</dbReference>
<evidence type="ECO:0000313" key="9">
    <source>
        <dbReference type="EMBL" id="MFD2169703.1"/>
    </source>
</evidence>
<dbReference type="EMBL" id="JBHUIO010000005">
    <property type="protein sequence ID" value="MFD2169703.1"/>
    <property type="molecule type" value="Genomic_DNA"/>
</dbReference>
<evidence type="ECO:0000256" key="2">
    <source>
        <dbReference type="ARBA" id="ARBA00022670"/>
    </source>
</evidence>
<dbReference type="InterPro" id="IPR022398">
    <property type="entry name" value="Peptidase_S8_His-AS"/>
</dbReference>
<dbReference type="PANTHER" id="PTHR43399:SF4">
    <property type="entry name" value="CELL WALL-ASSOCIATED PROTEASE"/>
    <property type="match status" value="1"/>
</dbReference>